<comment type="caution">
    <text evidence="5">The sequence shown here is derived from an EMBL/GenBank/DDBJ whole genome shotgun (WGS) entry which is preliminary data.</text>
</comment>
<comment type="similarity">
    <text evidence="1 2">Belongs to the GMC oxidoreductase family.</text>
</comment>
<dbReference type="InterPro" id="IPR029064">
    <property type="entry name" value="Ribosomal_eL30-like_sf"/>
</dbReference>
<dbReference type="InterPro" id="IPR000172">
    <property type="entry name" value="GMC_OxRdtase_N"/>
</dbReference>
<dbReference type="Pfam" id="PF05199">
    <property type="entry name" value="GMC_oxred_C"/>
    <property type="match status" value="1"/>
</dbReference>
<organism evidence="5 6">
    <name type="scientific">Danaus chrysippus</name>
    <name type="common">African queen</name>
    <dbReference type="NCBI Taxonomy" id="151541"/>
    <lineage>
        <taxon>Eukaryota</taxon>
        <taxon>Metazoa</taxon>
        <taxon>Ecdysozoa</taxon>
        <taxon>Arthropoda</taxon>
        <taxon>Hexapoda</taxon>
        <taxon>Insecta</taxon>
        <taxon>Pterygota</taxon>
        <taxon>Neoptera</taxon>
        <taxon>Endopterygota</taxon>
        <taxon>Lepidoptera</taxon>
        <taxon>Glossata</taxon>
        <taxon>Ditrysia</taxon>
        <taxon>Papilionoidea</taxon>
        <taxon>Nymphalidae</taxon>
        <taxon>Danainae</taxon>
        <taxon>Danaini</taxon>
        <taxon>Danaina</taxon>
        <taxon>Danaus</taxon>
        <taxon>Anosia</taxon>
    </lineage>
</organism>
<feature type="domain" description="Glucose-methanol-choline oxidoreductase N-terminal" evidence="3">
    <location>
        <begin position="297"/>
        <end position="320"/>
    </location>
</feature>
<dbReference type="GO" id="GO:0016614">
    <property type="term" value="F:oxidoreductase activity, acting on CH-OH group of donors"/>
    <property type="evidence" value="ECO:0007669"/>
    <property type="project" value="InterPro"/>
</dbReference>
<dbReference type="Proteomes" id="UP000789524">
    <property type="component" value="Unassembled WGS sequence"/>
</dbReference>
<dbReference type="Pfam" id="PF00732">
    <property type="entry name" value="GMC_oxred_N"/>
    <property type="match status" value="1"/>
</dbReference>
<dbReference type="Gene3D" id="3.30.1330.30">
    <property type="match status" value="1"/>
</dbReference>
<feature type="domain" description="Glucose-methanol-choline oxidoreductase N-terminal" evidence="4">
    <location>
        <begin position="473"/>
        <end position="487"/>
    </location>
</feature>
<dbReference type="SUPFAM" id="SSF51905">
    <property type="entry name" value="FAD/NAD(P)-binding domain"/>
    <property type="match status" value="1"/>
</dbReference>
<dbReference type="EMBL" id="CAKASE010000061">
    <property type="protein sequence ID" value="CAG9568761.1"/>
    <property type="molecule type" value="Genomic_DNA"/>
</dbReference>
<keyword evidence="2" id="KW-0274">FAD</keyword>
<accession>A0A8J2QUL0</accession>
<name>A0A8J2QUL0_9NEOP</name>
<proteinExistence type="inferred from homology"/>
<keyword evidence="2" id="KW-0285">Flavoprotein</keyword>
<dbReference type="Gene3D" id="3.50.50.60">
    <property type="entry name" value="FAD/NAD(P)-binding domain"/>
    <property type="match status" value="1"/>
</dbReference>
<dbReference type="OrthoDB" id="269227at2759"/>
<dbReference type="AlphaFoldDB" id="A0A8J2QUL0"/>
<dbReference type="PROSITE" id="PS00623">
    <property type="entry name" value="GMC_OXRED_1"/>
    <property type="match status" value="1"/>
</dbReference>
<dbReference type="GO" id="GO:0050660">
    <property type="term" value="F:flavin adenine dinucleotide binding"/>
    <property type="evidence" value="ECO:0007669"/>
    <property type="project" value="InterPro"/>
</dbReference>
<dbReference type="PANTHER" id="PTHR11552:SF154">
    <property type="entry name" value="FI04917P"/>
    <property type="match status" value="1"/>
</dbReference>
<protein>
    <submittedName>
        <fullName evidence="5">(African queen) hypothetical protein</fullName>
    </submittedName>
</protein>
<dbReference type="PANTHER" id="PTHR11552">
    <property type="entry name" value="GLUCOSE-METHANOL-CHOLINE GMC OXIDOREDUCTASE"/>
    <property type="match status" value="1"/>
</dbReference>
<dbReference type="PROSITE" id="PS00624">
    <property type="entry name" value="GMC_OXRED_2"/>
    <property type="match status" value="1"/>
</dbReference>
<reference evidence="5" key="1">
    <citation type="submission" date="2021-09" db="EMBL/GenBank/DDBJ databases">
        <authorList>
            <person name="Martin H S."/>
        </authorList>
    </citation>
    <scope>NUCLEOTIDE SEQUENCE</scope>
</reference>
<evidence type="ECO:0000259" key="4">
    <source>
        <dbReference type="PROSITE" id="PS00624"/>
    </source>
</evidence>
<sequence>MCKDSVVSMTTESFSKVAAKSCMSAGQCLSSVLLAALAERRLAVGLPAAVRHLRAGREALFVVTVGASPSADSATHLLAVLLRAFCAEHHIRVLEVDSDCKLKRLLGVSSCEPLGCVLVRSPYADPFMDLSVSVPPLCLSPAERSLLALCTEGAAPPLVRLPDNPKMLWQPLNLSEVCPPNAQIDSCTLFGYVYLNLLVKLYGGSRDKVSPETNRQEYDFIVVGAGSAGCVVANRLTENPNWKVLLLEAGGRQPDVTLSPALSTALLGSNIDWNYSTEPNGKSCLSHRNQRCPMPRGKVLGGSSTINSMSYVRGNRVDYDLWRDLGNPGWSYHDVLPFFKKSERNVNIEALDAIHHGVKGEQFVARYPYIDTPPLMLTEGYIEGGSPLRDFNGAFQEGNNQAQAFSVRGERVSTNTAFLQPIIEKRPNLVVKIESEVIKILIDEKNRAYGVDYIQNGKKNTVYAKREVIISGGSINTPKLLMLSGIGPKEHLHDLGIPVKQDLPVGKNLHDHVTFNGVLLALPNRTSTLVSNEEILQAVVDYHDMVIKRGPMSANGPVNSICFIKSQRDLIAPDIQFQVDNIHNWRQYIKDPILYEEVAFLPTAFYDAVVIRPMNLVPKSRGYVLLNATDPHGPPIIQPNYFADSRDLIPLLYAVKFLLSLEKTPAYRIRGAYYVREPLPACRDYEWGTESYYICLAKEYTSTTYHPVGTCKMGPKEDEEAVVDHELRVYGVKYLRVIDASIMPIIIRGNTNAPTMMIAERGVDFVIRYWNKILSKNNYEDKSS</sequence>
<dbReference type="InterPro" id="IPR012132">
    <property type="entry name" value="GMC_OxRdtase"/>
</dbReference>
<evidence type="ECO:0000313" key="5">
    <source>
        <dbReference type="EMBL" id="CAG9568761.1"/>
    </source>
</evidence>
<evidence type="ECO:0000313" key="6">
    <source>
        <dbReference type="Proteomes" id="UP000789524"/>
    </source>
</evidence>
<keyword evidence="6" id="KW-1185">Reference proteome</keyword>
<dbReference type="InterPro" id="IPR007867">
    <property type="entry name" value="GMC_OxRtase_C"/>
</dbReference>
<dbReference type="SUPFAM" id="SSF54373">
    <property type="entry name" value="FAD-linked reductases, C-terminal domain"/>
    <property type="match status" value="1"/>
</dbReference>
<evidence type="ECO:0000256" key="2">
    <source>
        <dbReference type="RuleBase" id="RU003968"/>
    </source>
</evidence>
<dbReference type="InterPro" id="IPR036188">
    <property type="entry name" value="FAD/NAD-bd_sf"/>
</dbReference>
<evidence type="ECO:0000256" key="1">
    <source>
        <dbReference type="ARBA" id="ARBA00010790"/>
    </source>
</evidence>
<gene>
    <name evidence="5" type="ORF">DCHRY22_LOCUS8596</name>
</gene>
<evidence type="ECO:0000259" key="3">
    <source>
        <dbReference type="PROSITE" id="PS00623"/>
    </source>
</evidence>
<dbReference type="Gene3D" id="3.30.560.10">
    <property type="entry name" value="Glucose Oxidase, domain 3"/>
    <property type="match status" value="1"/>
</dbReference>